<dbReference type="PANTHER" id="PTHR43190">
    <property type="entry name" value="N-ACETYL-D-GLUCOSAMINE KINASE"/>
    <property type="match status" value="1"/>
</dbReference>
<dbReference type="InterPro" id="IPR002731">
    <property type="entry name" value="ATPase_BadF"/>
</dbReference>
<sequence>MKHYRLGVDAGGTYTRYAVYLDGDLVEAVTGPSIHFMSVGFKGIGEAIKSGLSQLSQAYPFEKVLFGLAGYGEDQTLRNKISTQVHSVFCDAICINDAQLAHIAALKNHDGIFVISGTGSIALRKHLNQTTRTGGFGYLLDDSGSGFWIGQALLRRFTHEVDGREKRTSVYATIMEAFDLKSGYDIIQSISNAQNTRQTIASVSGLFKTSTEPVVLDIFKEAGYHLACCANALVTEEDDQVKCSCGGSVLIHNTHVRESFVHHLTHQINFSFEPYNACDAVLYI</sequence>
<dbReference type="STRING" id="1514105.AOC36_03295"/>
<proteinExistence type="predicted"/>
<evidence type="ECO:0000313" key="2">
    <source>
        <dbReference type="EMBL" id="AMC93041.1"/>
    </source>
</evidence>
<accession>A0A0X8GZ21</accession>
<dbReference type="EMBL" id="CP013213">
    <property type="protein sequence ID" value="AMC93041.1"/>
    <property type="molecule type" value="Genomic_DNA"/>
</dbReference>
<feature type="domain" description="ATPase BadF/BadG/BcrA/BcrD type" evidence="1">
    <location>
        <begin position="6"/>
        <end position="258"/>
    </location>
</feature>
<dbReference type="InterPro" id="IPR052519">
    <property type="entry name" value="Euk-type_GlcNAc_Kinase"/>
</dbReference>
<dbReference type="PANTHER" id="PTHR43190:SF3">
    <property type="entry name" value="N-ACETYL-D-GLUCOSAMINE KINASE"/>
    <property type="match status" value="1"/>
</dbReference>
<dbReference type="SUPFAM" id="SSF53067">
    <property type="entry name" value="Actin-like ATPase domain"/>
    <property type="match status" value="2"/>
</dbReference>
<organism evidence="2 3">
    <name type="scientific">Erysipelothrix larvae</name>
    <dbReference type="NCBI Taxonomy" id="1514105"/>
    <lineage>
        <taxon>Bacteria</taxon>
        <taxon>Bacillati</taxon>
        <taxon>Bacillota</taxon>
        <taxon>Erysipelotrichia</taxon>
        <taxon>Erysipelotrichales</taxon>
        <taxon>Erysipelotrichaceae</taxon>
        <taxon>Erysipelothrix</taxon>
    </lineage>
</organism>
<dbReference type="KEGG" id="erl:AOC36_03295"/>
<evidence type="ECO:0000259" key="1">
    <source>
        <dbReference type="Pfam" id="PF01869"/>
    </source>
</evidence>
<name>A0A0X8GZ21_9FIRM</name>
<gene>
    <name evidence="2" type="ORF">AOC36_03295</name>
</gene>
<dbReference type="OrthoDB" id="9772633at2"/>
<dbReference type="InterPro" id="IPR043129">
    <property type="entry name" value="ATPase_NBD"/>
</dbReference>
<dbReference type="Gene3D" id="3.30.420.40">
    <property type="match status" value="2"/>
</dbReference>
<dbReference type="AlphaFoldDB" id="A0A0X8GZ21"/>
<dbReference type="CDD" id="cd24007">
    <property type="entry name" value="ASKHA_NBD_eukNAGK-like"/>
    <property type="match status" value="1"/>
</dbReference>
<dbReference type="RefSeq" id="WP_067631447.1">
    <property type="nucleotide sequence ID" value="NZ_CP013213.1"/>
</dbReference>
<reference evidence="2 3" key="1">
    <citation type="submission" date="2015-10" db="EMBL/GenBank/DDBJ databases">
        <title>Erysipelothrix larvae sp. LV19 isolated from the larval gut of the rhinoceros beetle, Trypoxylus dichotomus.</title>
        <authorList>
            <person name="Lim S."/>
            <person name="Kim B.-C."/>
        </authorList>
    </citation>
    <scope>NUCLEOTIDE SEQUENCE [LARGE SCALE GENOMIC DNA]</scope>
    <source>
        <strain evidence="2 3">LV19</strain>
    </source>
</reference>
<evidence type="ECO:0000313" key="3">
    <source>
        <dbReference type="Proteomes" id="UP000063781"/>
    </source>
</evidence>
<dbReference type="Proteomes" id="UP000063781">
    <property type="component" value="Chromosome"/>
</dbReference>
<protein>
    <recommendedName>
        <fullName evidence="1">ATPase BadF/BadG/BcrA/BcrD type domain-containing protein</fullName>
    </recommendedName>
</protein>
<keyword evidence="3" id="KW-1185">Reference proteome</keyword>
<dbReference type="Pfam" id="PF01869">
    <property type="entry name" value="BcrAD_BadFG"/>
    <property type="match status" value="1"/>
</dbReference>